<dbReference type="SUPFAM" id="SSF55729">
    <property type="entry name" value="Acyl-CoA N-acyltransferases (Nat)"/>
    <property type="match status" value="1"/>
</dbReference>
<dbReference type="PROSITE" id="PS51186">
    <property type="entry name" value="GNAT"/>
    <property type="match status" value="1"/>
</dbReference>
<keyword evidence="3" id="KW-1185">Reference proteome</keyword>
<dbReference type="GO" id="GO:0016747">
    <property type="term" value="F:acyltransferase activity, transferring groups other than amino-acyl groups"/>
    <property type="evidence" value="ECO:0007669"/>
    <property type="project" value="InterPro"/>
</dbReference>
<dbReference type="Gene3D" id="3.40.630.30">
    <property type="match status" value="1"/>
</dbReference>
<dbReference type="Pfam" id="PF13673">
    <property type="entry name" value="Acetyltransf_10"/>
    <property type="match status" value="1"/>
</dbReference>
<dbReference type="STRING" id="93625.A0A409WI96"/>
<reference evidence="2 3" key="1">
    <citation type="journal article" date="2018" name="Evol. Lett.">
        <title>Horizontal gene cluster transfer increased hallucinogenic mushroom diversity.</title>
        <authorList>
            <person name="Reynolds H.T."/>
            <person name="Vijayakumar V."/>
            <person name="Gluck-Thaler E."/>
            <person name="Korotkin H.B."/>
            <person name="Matheny P.B."/>
            <person name="Slot J.C."/>
        </authorList>
    </citation>
    <scope>NUCLEOTIDE SEQUENCE [LARGE SCALE GENOMIC DNA]</scope>
    <source>
        <strain evidence="2 3">2631</strain>
    </source>
</reference>
<dbReference type="InterPro" id="IPR000182">
    <property type="entry name" value="GNAT_dom"/>
</dbReference>
<protein>
    <recommendedName>
        <fullName evidence="1">N-acetyltransferase domain-containing protein</fullName>
    </recommendedName>
</protein>
<feature type="domain" description="N-acetyltransferase" evidence="1">
    <location>
        <begin position="12"/>
        <end position="154"/>
    </location>
</feature>
<dbReference type="UniPathway" id="UPA00113">
    <property type="reaction ID" value="UER00529"/>
</dbReference>
<comment type="caution">
    <text evidence="2">The sequence shown here is derived from an EMBL/GenBank/DDBJ whole genome shotgun (WGS) entry which is preliminary data.</text>
</comment>
<gene>
    <name evidence="2" type="ORF">CVT25_015534</name>
</gene>
<dbReference type="CDD" id="cd04301">
    <property type="entry name" value="NAT_SF"/>
    <property type="match status" value="1"/>
</dbReference>
<organism evidence="2 3">
    <name type="scientific">Psilocybe cyanescens</name>
    <dbReference type="NCBI Taxonomy" id="93625"/>
    <lineage>
        <taxon>Eukaryota</taxon>
        <taxon>Fungi</taxon>
        <taxon>Dikarya</taxon>
        <taxon>Basidiomycota</taxon>
        <taxon>Agaricomycotina</taxon>
        <taxon>Agaricomycetes</taxon>
        <taxon>Agaricomycetidae</taxon>
        <taxon>Agaricales</taxon>
        <taxon>Agaricineae</taxon>
        <taxon>Strophariaceae</taxon>
        <taxon>Psilocybe</taxon>
    </lineage>
</organism>
<dbReference type="Proteomes" id="UP000283269">
    <property type="component" value="Unassembled WGS sequence"/>
</dbReference>
<accession>A0A409WI96</accession>
<dbReference type="EMBL" id="NHYD01003424">
    <property type="protein sequence ID" value="PPQ78215.1"/>
    <property type="molecule type" value="Genomic_DNA"/>
</dbReference>
<evidence type="ECO:0000259" key="1">
    <source>
        <dbReference type="PROSITE" id="PS51186"/>
    </source>
</evidence>
<evidence type="ECO:0000313" key="3">
    <source>
        <dbReference type="Proteomes" id="UP000283269"/>
    </source>
</evidence>
<dbReference type="InParanoid" id="A0A409WI96"/>
<name>A0A409WI96_PSICY</name>
<dbReference type="GO" id="GO:0006048">
    <property type="term" value="P:UDP-N-acetylglucosamine biosynthetic process"/>
    <property type="evidence" value="ECO:0007669"/>
    <property type="project" value="UniProtKB-UniPathway"/>
</dbReference>
<dbReference type="InterPro" id="IPR016181">
    <property type="entry name" value="Acyl_CoA_acyltransferase"/>
</dbReference>
<proteinExistence type="predicted"/>
<dbReference type="OrthoDB" id="329272at2759"/>
<evidence type="ECO:0000313" key="2">
    <source>
        <dbReference type="EMBL" id="PPQ78215.1"/>
    </source>
</evidence>
<dbReference type="AlphaFoldDB" id="A0A409WI96"/>
<sequence length="161" mass="18504">MSNTNLGPPSYEIIIAQTPEERQQCIDLRIEVFHHEQNLEDKATHFLLRLTPSLTPVGTIRAVNFPEKKYYKLTRLVVLKDYRKYHFGRALVLKMHDWVREDALQTGTATGFVQIVSGSQIPVKDFYAKFGYESQGPEYDDEGAPHQKMVYNMPLQPSSST</sequence>